<keyword evidence="1" id="KW-1185">Reference proteome</keyword>
<evidence type="ECO:0000313" key="2">
    <source>
        <dbReference type="RefSeq" id="XP_010935295.1"/>
    </source>
</evidence>
<dbReference type="PANTHER" id="PTHR17985:SF8">
    <property type="entry name" value="TRANSPORT AND GOLGI ORGANIZATION PROTEIN 2 HOMOLOG"/>
    <property type="match status" value="1"/>
</dbReference>
<proteinExistence type="predicted"/>
<dbReference type="KEGG" id="egu:105055228"/>
<evidence type="ECO:0000313" key="1">
    <source>
        <dbReference type="Proteomes" id="UP000504607"/>
    </source>
</evidence>
<dbReference type="FunCoup" id="A0A6I9S8T3">
    <property type="interactions" value="1953"/>
</dbReference>
<organism evidence="1 2">
    <name type="scientific">Elaeis guineensis var. tenera</name>
    <name type="common">Oil palm</name>
    <dbReference type="NCBI Taxonomy" id="51953"/>
    <lineage>
        <taxon>Eukaryota</taxon>
        <taxon>Viridiplantae</taxon>
        <taxon>Streptophyta</taxon>
        <taxon>Embryophyta</taxon>
        <taxon>Tracheophyta</taxon>
        <taxon>Spermatophyta</taxon>
        <taxon>Magnoliopsida</taxon>
        <taxon>Liliopsida</taxon>
        <taxon>Arecaceae</taxon>
        <taxon>Arecoideae</taxon>
        <taxon>Cocoseae</taxon>
        <taxon>Elaeidinae</taxon>
        <taxon>Elaeis</taxon>
    </lineage>
</organism>
<dbReference type="RefSeq" id="XP_010935295.1">
    <property type="nucleotide sequence ID" value="XM_010936993.3"/>
</dbReference>
<sequence length="269" mass="30794">MCIAAWIWQAHPLYPLILLLNRDEFHDRPTKPVAWWGEGEQKILGGRDMVAGGTWMGCTKDGRLAFVTNVLEPDALPTARTRGELPIRYLQSRKNPLEFAEEIVKEADEYKGFNLIVADLCSKIMVYISNRPKEESISVQLVSPGLHVLSNAKLDTPWHKAQRLRKNFRKLLQKHGEGEIPAKDIVEKLMQDTSKANQDRLPNTGCDPEWELKLSSIFVDVDTKLGRYGTRSTTALSVKTNGNVSFYDKYLESGRWKEHTVEYHIERMK</sequence>
<dbReference type="PANTHER" id="PTHR17985">
    <property type="entry name" value="SER/THR-RICH PROTEIN T10 IN DGCR REGION"/>
    <property type="match status" value="1"/>
</dbReference>
<dbReference type="InterPro" id="IPR008551">
    <property type="entry name" value="TANGO2"/>
</dbReference>
<accession>A0A6I9S8T3</accession>
<dbReference type="Pfam" id="PF05742">
    <property type="entry name" value="TANGO2"/>
    <property type="match status" value="1"/>
</dbReference>
<dbReference type="AlphaFoldDB" id="A0A6I9S8T3"/>
<dbReference type="Proteomes" id="UP000504607">
    <property type="component" value="Chromosome 12"/>
</dbReference>
<dbReference type="GeneID" id="105055228"/>
<dbReference type="OrthoDB" id="191601at2759"/>
<name>A0A6I9S8T3_ELAGV</name>
<gene>
    <name evidence="2" type="primary">LOC105055228</name>
</gene>
<reference evidence="2" key="1">
    <citation type="submission" date="2025-08" db="UniProtKB">
        <authorList>
            <consortium name="RefSeq"/>
        </authorList>
    </citation>
    <scope>IDENTIFICATION</scope>
</reference>
<dbReference type="InParanoid" id="A0A6I9S8T3"/>
<protein>
    <submittedName>
        <fullName evidence="2">Transport and Golgi organization 2 homolog</fullName>
    </submittedName>
</protein>